<keyword evidence="3 10" id="KW-0813">Transport</keyword>
<reference evidence="14" key="1">
    <citation type="submission" date="2015-08" db="EMBL/GenBank/DDBJ databases">
        <title>Vibrio galatheae sp. nov., a novel member of the Vibrionaceae family isolated from the Solomon Islands.</title>
        <authorList>
            <person name="Giubergia S."/>
            <person name="Machado H."/>
            <person name="Mateiu R.V."/>
            <person name="Gram L."/>
        </authorList>
    </citation>
    <scope>NUCLEOTIDE SEQUENCE [LARGE SCALE GENOMIC DNA]</scope>
    <source>
        <strain evidence="14">DSM 19134</strain>
    </source>
</reference>
<protein>
    <recommendedName>
        <fullName evidence="10">Type II secretion system protein L</fullName>
        <shortName evidence="10">T2SS protein L</shortName>
    </recommendedName>
</protein>
<dbReference type="Gene3D" id="3.30.420.370">
    <property type="match status" value="1"/>
</dbReference>
<comment type="subcellular location">
    <subcellularLocation>
        <location evidence="1">Cell inner membrane</location>
        <topology evidence="1">Single-pass membrane protein</topology>
    </subcellularLocation>
</comment>
<keyword evidence="4" id="KW-1003">Cell membrane</keyword>
<comment type="similarity">
    <text evidence="2 10">Belongs to the GSP L family.</text>
</comment>
<dbReference type="Gene3D" id="3.30.1360.100">
    <property type="entry name" value="General secretion pathway protein M, EpsM"/>
    <property type="match status" value="1"/>
</dbReference>
<organism evidence="13 14">
    <name type="scientific">Vibrio hepatarius</name>
    <dbReference type="NCBI Taxonomy" id="171383"/>
    <lineage>
        <taxon>Bacteria</taxon>
        <taxon>Pseudomonadati</taxon>
        <taxon>Pseudomonadota</taxon>
        <taxon>Gammaproteobacteria</taxon>
        <taxon>Vibrionales</taxon>
        <taxon>Vibrionaceae</taxon>
        <taxon>Vibrio</taxon>
        <taxon>Vibrio oreintalis group</taxon>
    </lineage>
</organism>
<dbReference type="NCBIfam" id="TIGR01709">
    <property type="entry name" value="typeII_sec_gspL"/>
    <property type="match status" value="1"/>
</dbReference>
<comment type="function">
    <text evidence="10">Inner membrane component of the type II secretion system required for the energy-dependent secretion of extracellular factors such as proteases and toxins from the periplasm.</text>
</comment>
<evidence type="ECO:0000259" key="11">
    <source>
        <dbReference type="Pfam" id="PF05134"/>
    </source>
</evidence>
<dbReference type="EMBL" id="LHPI01000016">
    <property type="protein sequence ID" value="KOO06622.1"/>
    <property type="molecule type" value="Genomic_DNA"/>
</dbReference>
<evidence type="ECO:0000256" key="6">
    <source>
        <dbReference type="ARBA" id="ARBA00022692"/>
    </source>
</evidence>
<evidence type="ECO:0000313" key="13">
    <source>
        <dbReference type="EMBL" id="KOO06622.1"/>
    </source>
</evidence>
<dbReference type="PATRIC" id="fig|171383.3.peg.3112"/>
<dbReference type="GO" id="GO:0005886">
    <property type="term" value="C:plasma membrane"/>
    <property type="evidence" value="ECO:0007669"/>
    <property type="project" value="UniProtKB-SubCell"/>
</dbReference>
<dbReference type="InterPro" id="IPR043129">
    <property type="entry name" value="ATPase_NBD"/>
</dbReference>
<evidence type="ECO:0000256" key="8">
    <source>
        <dbReference type="ARBA" id="ARBA00022989"/>
    </source>
</evidence>
<dbReference type="InterPro" id="IPR007812">
    <property type="entry name" value="T2SS_protein-GspL"/>
</dbReference>
<evidence type="ECO:0000256" key="7">
    <source>
        <dbReference type="ARBA" id="ARBA00022927"/>
    </source>
</evidence>
<dbReference type="InterPro" id="IPR024230">
    <property type="entry name" value="GspL_cyto_dom"/>
</dbReference>
<evidence type="ECO:0000256" key="9">
    <source>
        <dbReference type="ARBA" id="ARBA00023136"/>
    </source>
</evidence>
<name>A0A0M0HXP4_9VIBR</name>
<keyword evidence="7 10" id="KW-0653">Protein transport</keyword>
<evidence type="ECO:0000256" key="5">
    <source>
        <dbReference type="ARBA" id="ARBA00022519"/>
    </source>
</evidence>
<keyword evidence="9" id="KW-0472">Membrane</keyword>
<evidence type="ECO:0000256" key="1">
    <source>
        <dbReference type="ARBA" id="ARBA00004377"/>
    </source>
</evidence>
<dbReference type="RefSeq" id="WP_053409962.1">
    <property type="nucleotide sequence ID" value="NZ_DAIPHI010000023.1"/>
</dbReference>
<evidence type="ECO:0000259" key="12">
    <source>
        <dbReference type="Pfam" id="PF12693"/>
    </source>
</evidence>
<evidence type="ECO:0000256" key="10">
    <source>
        <dbReference type="PIRNR" id="PIRNR015761"/>
    </source>
</evidence>
<dbReference type="GO" id="GO:0009276">
    <property type="term" value="C:Gram-negative-bacterium-type cell wall"/>
    <property type="evidence" value="ECO:0007669"/>
    <property type="project" value="InterPro"/>
</dbReference>
<evidence type="ECO:0000256" key="4">
    <source>
        <dbReference type="ARBA" id="ARBA00022475"/>
    </source>
</evidence>
<dbReference type="SUPFAM" id="SSF53067">
    <property type="entry name" value="Actin-like ATPase domain"/>
    <property type="match status" value="2"/>
</dbReference>
<evidence type="ECO:0000256" key="3">
    <source>
        <dbReference type="ARBA" id="ARBA00022448"/>
    </source>
</evidence>
<dbReference type="AlphaFoldDB" id="A0A0M0HXP4"/>
<keyword evidence="14" id="KW-1185">Reference proteome</keyword>
<keyword evidence="5" id="KW-0997">Cell inner membrane</keyword>
<dbReference type="Gene3D" id="3.30.420.380">
    <property type="match status" value="1"/>
</dbReference>
<accession>A0A0M0HXP4</accession>
<feature type="domain" description="GspL periplasmic" evidence="12">
    <location>
        <begin position="245"/>
        <end position="401"/>
    </location>
</feature>
<dbReference type="Proteomes" id="UP000037530">
    <property type="component" value="Unassembled WGS sequence"/>
</dbReference>
<keyword evidence="8" id="KW-1133">Transmembrane helix</keyword>
<dbReference type="Pfam" id="PF05134">
    <property type="entry name" value="T2SSL"/>
    <property type="match status" value="1"/>
</dbReference>
<comment type="caution">
    <text evidence="13">The sequence shown here is derived from an EMBL/GenBank/DDBJ whole genome shotgun (WGS) entry which is preliminary data.</text>
</comment>
<proteinExistence type="inferred from homology"/>
<feature type="domain" description="GspL cytoplasmic actin-ATPase-like" evidence="11">
    <location>
        <begin position="5"/>
        <end position="240"/>
    </location>
</feature>
<dbReference type="CDD" id="cd24017">
    <property type="entry name" value="ASKHA_T2SSL_N"/>
    <property type="match status" value="1"/>
</dbReference>
<dbReference type="GO" id="GO:0015627">
    <property type="term" value="C:type II protein secretion system complex"/>
    <property type="evidence" value="ECO:0007669"/>
    <property type="project" value="InterPro"/>
</dbReference>
<dbReference type="OrthoDB" id="7011844at2"/>
<evidence type="ECO:0000256" key="2">
    <source>
        <dbReference type="ARBA" id="ARBA00005318"/>
    </source>
</evidence>
<dbReference type="PIRSF" id="PIRSF015761">
    <property type="entry name" value="Protein_L"/>
    <property type="match status" value="1"/>
</dbReference>
<keyword evidence="6" id="KW-0812">Transmembrane</keyword>
<evidence type="ECO:0000313" key="14">
    <source>
        <dbReference type="Proteomes" id="UP000037530"/>
    </source>
</evidence>
<sequence>MNEFLIVRLSNDTSSAIQWIVWSEQQKEVIACGELADWDAVPELAAYAENRRTLVLLSASSLVLTEVEIPAGASRQFEGMLPFLLEDDLAQDVEQLHFSVLHKASGRAQVCAADSHWVETVLQTLHAVGCQVQKVLPDVLALPEHSGISAVELDGQWLLKKNAYSGISIPSEWLAMIAQSEWVKEGEEYLPLNAYTALPELELAEGQQWQNVEPQLVMQMLAEQAVSSKINLLTGSFKPKSSILRYWKVWQKAAIAAVVLLAVMMIDNVLKINQYESQAQAYRAESERIFRQTLFGKNKIPTVSYLKREMEREAERLSGNGGDESLLKWMEGLPALLKQVPTLNLTSFKFDGPRGEVRLQAQSSDFQTFEKAREILASKFVVEQGQLNRSGQLVNGSFVLKPL</sequence>
<gene>
    <name evidence="13" type="ORF">AKJ31_15205</name>
</gene>
<dbReference type="GO" id="GO:0015628">
    <property type="term" value="P:protein secretion by the type II secretion system"/>
    <property type="evidence" value="ECO:0007669"/>
    <property type="project" value="InterPro"/>
</dbReference>
<dbReference type="STRING" id="171383.AKJ31_15205"/>
<dbReference type="Pfam" id="PF12693">
    <property type="entry name" value="GspL_C"/>
    <property type="match status" value="1"/>
</dbReference>
<dbReference type="InterPro" id="IPR025691">
    <property type="entry name" value="GspL_pp_dom"/>
</dbReference>